<name>A0AAW9CSA9_BURTH</name>
<accession>A0AAW9CSA9</accession>
<organism evidence="2 3">
    <name type="scientific">Burkholderia thailandensis</name>
    <dbReference type="NCBI Taxonomy" id="57975"/>
    <lineage>
        <taxon>Bacteria</taxon>
        <taxon>Pseudomonadati</taxon>
        <taxon>Pseudomonadota</taxon>
        <taxon>Betaproteobacteria</taxon>
        <taxon>Burkholderiales</taxon>
        <taxon>Burkholderiaceae</taxon>
        <taxon>Burkholderia</taxon>
        <taxon>pseudomallei group</taxon>
    </lineage>
</organism>
<dbReference type="AlphaFoldDB" id="A0AAW9CSA9"/>
<reference evidence="2" key="1">
    <citation type="submission" date="2018-08" db="EMBL/GenBank/DDBJ databases">
        <title>Identification of Burkholderia cepacia strains that express a Burkholderia pseudomallei-like capsular polysaccharide.</title>
        <authorList>
            <person name="Burtnick M.N."/>
            <person name="Vongsouvath M."/>
            <person name="Newton P."/>
            <person name="Wuthiekanun V."/>
            <person name="Limmathurotsakul D."/>
            <person name="Brett P.J."/>
            <person name="Chantratita N."/>
            <person name="Dance D.A."/>
        </authorList>
    </citation>
    <scope>NUCLEOTIDE SEQUENCE</scope>
    <source>
        <strain evidence="2">SBXCC001</strain>
    </source>
</reference>
<feature type="compositionally biased region" description="Low complexity" evidence="1">
    <location>
        <begin position="24"/>
        <end position="33"/>
    </location>
</feature>
<evidence type="ECO:0000256" key="1">
    <source>
        <dbReference type="SAM" id="MobiDB-lite"/>
    </source>
</evidence>
<evidence type="ECO:0000313" key="2">
    <source>
        <dbReference type="EMBL" id="MDW9251958.1"/>
    </source>
</evidence>
<dbReference type="EMBL" id="QXCT01000001">
    <property type="protein sequence ID" value="MDW9251958.1"/>
    <property type="molecule type" value="Genomic_DNA"/>
</dbReference>
<sequence>MDGAPDQCGDREQNDEYRHGEAGNGKTKGAAGARRPRAASITASGECRA</sequence>
<proteinExistence type="predicted"/>
<comment type="caution">
    <text evidence="2">The sequence shown here is derived from an EMBL/GenBank/DDBJ whole genome shotgun (WGS) entry which is preliminary data.</text>
</comment>
<protein>
    <submittedName>
        <fullName evidence="2">Uncharacterized protein</fullName>
    </submittedName>
</protein>
<evidence type="ECO:0000313" key="3">
    <source>
        <dbReference type="Proteomes" id="UP001272137"/>
    </source>
</evidence>
<feature type="compositionally biased region" description="Basic and acidic residues" evidence="1">
    <location>
        <begin position="8"/>
        <end position="21"/>
    </location>
</feature>
<gene>
    <name evidence="2" type="ORF">C7S16_5654</name>
</gene>
<feature type="region of interest" description="Disordered" evidence="1">
    <location>
        <begin position="1"/>
        <end position="49"/>
    </location>
</feature>
<dbReference type="Proteomes" id="UP001272137">
    <property type="component" value="Unassembled WGS sequence"/>
</dbReference>